<proteinExistence type="predicted"/>
<evidence type="ECO:0000313" key="1">
    <source>
        <dbReference type="EMBL" id="GAA5147430.1"/>
    </source>
</evidence>
<dbReference type="EMBL" id="BAABJP010000002">
    <property type="protein sequence ID" value="GAA5147430.1"/>
    <property type="molecule type" value="Genomic_DNA"/>
</dbReference>
<gene>
    <name evidence="1" type="ORF">GCM10023321_08320</name>
</gene>
<organism evidence="1 2">
    <name type="scientific">Pseudonocardia eucalypti</name>
    <dbReference type="NCBI Taxonomy" id="648755"/>
    <lineage>
        <taxon>Bacteria</taxon>
        <taxon>Bacillati</taxon>
        <taxon>Actinomycetota</taxon>
        <taxon>Actinomycetes</taxon>
        <taxon>Pseudonocardiales</taxon>
        <taxon>Pseudonocardiaceae</taxon>
        <taxon>Pseudonocardia</taxon>
    </lineage>
</organism>
<accession>A0ABP9PJ21</accession>
<keyword evidence="2" id="KW-1185">Reference proteome</keyword>
<name>A0ABP9PJ21_9PSEU</name>
<dbReference type="Proteomes" id="UP001428817">
    <property type="component" value="Unassembled WGS sequence"/>
</dbReference>
<protein>
    <recommendedName>
        <fullName evidence="3">Two-component sensor histidine kinase</fullName>
    </recommendedName>
</protein>
<dbReference type="RefSeq" id="WP_185060918.1">
    <property type="nucleotide sequence ID" value="NZ_BAABJP010000002.1"/>
</dbReference>
<reference evidence="2" key="1">
    <citation type="journal article" date="2019" name="Int. J. Syst. Evol. Microbiol.">
        <title>The Global Catalogue of Microorganisms (GCM) 10K type strain sequencing project: providing services to taxonomists for standard genome sequencing and annotation.</title>
        <authorList>
            <consortium name="The Broad Institute Genomics Platform"/>
            <consortium name="The Broad Institute Genome Sequencing Center for Infectious Disease"/>
            <person name="Wu L."/>
            <person name="Ma J."/>
        </authorList>
    </citation>
    <scope>NUCLEOTIDE SEQUENCE [LARGE SCALE GENOMIC DNA]</scope>
    <source>
        <strain evidence="2">JCM 18303</strain>
    </source>
</reference>
<evidence type="ECO:0008006" key="3">
    <source>
        <dbReference type="Google" id="ProtNLM"/>
    </source>
</evidence>
<sequence>MTRSFWSRLRGGGRLPLRWRVAVAFAVTSLLVTSVLALITWNLASNFMLEQQQQSAVGQATTDACALRT</sequence>
<evidence type="ECO:0000313" key="2">
    <source>
        <dbReference type="Proteomes" id="UP001428817"/>
    </source>
</evidence>
<comment type="caution">
    <text evidence="1">The sequence shown here is derived from an EMBL/GenBank/DDBJ whole genome shotgun (WGS) entry which is preliminary data.</text>
</comment>